<evidence type="ECO:0008006" key="3">
    <source>
        <dbReference type="Google" id="ProtNLM"/>
    </source>
</evidence>
<sequence>MSHRCCRGSGSGREVLIIVILLILCCGIRC</sequence>
<evidence type="ECO:0000313" key="1">
    <source>
        <dbReference type="EMBL" id="MBP2033686.1"/>
    </source>
</evidence>
<proteinExistence type="predicted"/>
<evidence type="ECO:0000313" key="2">
    <source>
        <dbReference type="Proteomes" id="UP001519307"/>
    </source>
</evidence>
<organism evidence="1 2">
    <name type="scientific">Clostridium algifaecis</name>
    <dbReference type="NCBI Taxonomy" id="1472040"/>
    <lineage>
        <taxon>Bacteria</taxon>
        <taxon>Bacillati</taxon>
        <taxon>Bacillota</taxon>
        <taxon>Clostridia</taxon>
        <taxon>Eubacteriales</taxon>
        <taxon>Clostridiaceae</taxon>
        <taxon>Clostridium</taxon>
    </lineage>
</organism>
<name>A0ABS4KW03_9CLOT</name>
<accession>A0ABS4KW03</accession>
<protein>
    <recommendedName>
        <fullName evidence="3">Sporulation protein YjcZ</fullName>
    </recommendedName>
</protein>
<dbReference type="EMBL" id="JAGGLM010000019">
    <property type="protein sequence ID" value="MBP2033686.1"/>
    <property type="molecule type" value="Genomic_DNA"/>
</dbReference>
<gene>
    <name evidence="1" type="ORF">J2Z42_002393</name>
</gene>
<reference evidence="1 2" key="1">
    <citation type="submission" date="2021-03" db="EMBL/GenBank/DDBJ databases">
        <title>Genomic Encyclopedia of Type Strains, Phase IV (KMG-IV): sequencing the most valuable type-strain genomes for metagenomic binning, comparative biology and taxonomic classification.</title>
        <authorList>
            <person name="Goeker M."/>
        </authorList>
    </citation>
    <scope>NUCLEOTIDE SEQUENCE [LARGE SCALE GENOMIC DNA]</scope>
    <source>
        <strain evidence="1 2">DSM 28783</strain>
    </source>
</reference>
<comment type="caution">
    <text evidence="1">The sequence shown here is derived from an EMBL/GenBank/DDBJ whole genome shotgun (WGS) entry which is preliminary data.</text>
</comment>
<dbReference type="Proteomes" id="UP001519307">
    <property type="component" value="Unassembled WGS sequence"/>
</dbReference>
<keyword evidence="2" id="KW-1185">Reference proteome</keyword>